<feature type="signal peptide" evidence="1">
    <location>
        <begin position="1"/>
        <end position="23"/>
    </location>
</feature>
<organism evidence="2 3">
    <name type="scientific">Alcaligenes faecalis</name>
    <dbReference type="NCBI Taxonomy" id="511"/>
    <lineage>
        <taxon>Bacteria</taxon>
        <taxon>Pseudomonadati</taxon>
        <taxon>Pseudomonadota</taxon>
        <taxon>Betaproteobacteria</taxon>
        <taxon>Burkholderiales</taxon>
        <taxon>Alcaligenaceae</taxon>
        <taxon>Alcaligenes</taxon>
    </lineage>
</organism>
<name>A0AAE9KQV4_ALCFA</name>
<accession>A0AAE9KQV4</accession>
<protein>
    <recommendedName>
        <fullName evidence="4">Lipoprotein</fullName>
    </recommendedName>
</protein>
<evidence type="ECO:0008006" key="4">
    <source>
        <dbReference type="Google" id="ProtNLM"/>
    </source>
</evidence>
<dbReference type="EMBL" id="CP095873">
    <property type="protein sequence ID" value="UPL22401.1"/>
    <property type="molecule type" value="Genomic_DNA"/>
</dbReference>
<dbReference type="RefSeq" id="WP_247966534.1">
    <property type="nucleotide sequence ID" value="NZ_CP095873.1"/>
</dbReference>
<feature type="chain" id="PRO_5042285221" description="Lipoprotein" evidence="1">
    <location>
        <begin position="24"/>
        <end position="120"/>
    </location>
</feature>
<dbReference type="AlphaFoldDB" id="A0AAE9KQV4"/>
<reference evidence="2" key="1">
    <citation type="submission" date="2022-04" db="EMBL/GenBank/DDBJ databases">
        <title>Genomic mining of Alcaligenes faecalis D334 producing ectoin and derivatives.</title>
        <authorList>
            <person name="Doan V.T."/>
            <person name="Quach N.T."/>
            <person name="Vu T.-H.-N."/>
            <person name="Phi Q.-T."/>
        </authorList>
    </citation>
    <scope>NUCLEOTIDE SEQUENCE</scope>
    <source>
        <strain evidence="2">D334</strain>
    </source>
</reference>
<dbReference type="PROSITE" id="PS51257">
    <property type="entry name" value="PROKAR_LIPOPROTEIN"/>
    <property type="match status" value="1"/>
</dbReference>
<sequence length="120" mass="13411">MRFAVPGAAILVALFLSACQASAPVRPTPESAVSSKEDKCFQEFAALKELDPVSYEKYRQQMQTIDENFGIYKANESLIDENASEIMLTEVNKMLSLVCIRINNAVYSNMVDRVQSLNKL</sequence>
<evidence type="ECO:0000313" key="3">
    <source>
        <dbReference type="Proteomes" id="UP000830925"/>
    </source>
</evidence>
<proteinExistence type="predicted"/>
<evidence type="ECO:0000313" key="2">
    <source>
        <dbReference type="EMBL" id="UPL22401.1"/>
    </source>
</evidence>
<evidence type="ECO:0000256" key="1">
    <source>
        <dbReference type="SAM" id="SignalP"/>
    </source>
</evidence>
<dbReference type="Proteomes" id="UP000830925">
    <property type="component" value="Chromosome"/>
</dbReference>
<gene>
    <name evidence="2" type="ORF">MXF72_04780</name>
</gene>
<keyword evidence="1" id="KW-0732">Signal</keyword>